<dbReference type="Pfam" id="PF22040">
    <property type="entry name" value="U9-ORF"/>
    <property type="match status" value="1"/>
</dbReference>
<keyword evidence="2" id="KW-0732">Signal</keyword>
<protein>
    <recommendedName>
        <fullName evidence="5">Secreted protein</fullName>
    </recommendedName>
</protein>
<evidence type="ECO:0000256" key="1">
    <source>
        <dbReference type="SAM" id="MobiDB-lite"/>
    </source>
</evidence>
<feature type="signal peptide" evidence="2">
    <location>
        <begin position="1"/>
        <end position="16"/>
    </location>
</feature>
<feature type="chain" id="PRO_5046884433" description="Secreted protein" evidence="2">
    <location>
        <begin position="17"/>
        <end position="90"/>
    </location>
</feature>
<evidence type="ECO:0000313" key="4">
    <source>
        <dbReference type="Proteomes" id="UP000002494"/>
    </source>
</evidence>
<organism evidence="3 4">
    <name type="scientific">Rattus norvegicus</name>
    <name type="common">Rat</name>
    <dbReference type="NCBI Taxonomy" id="10116"/>
    <lineage>
        <taxon>Eukaryota</taxon>
        <taxon>Metazoa</taxon>
        <taxon>Chordata</taxon>
        <taxon>Craniata</taxon>
        <taxon>Vertebrata</taxon>
        <taxon>Euteleostomi</taxon>
        <taxon>Mammalia</taxon>
        <taxon>Eutheria</taxon>
        <taxon>Euarchontoglires</taxon>
        <taxon>Glires</taxon>
        <taxon>Rodentia</taxon>
        <taxon>Myomorpha</taxon>
        <taxon>Muroidea</taxon>
        <taxon>Muridae</taxon>
        <taxon>Murinae</taxon>
        <taxon>Rattus</taxon>
    </lineage>
</organism>
<sequence>MKVVLLMAFLVLTAHCVPVSRFPGRIVFYCPFFNWMQCQRFYEFLRLCRKPPVNRRTTMVPSFRTTTEADLSLTGGPLSPLTPDRRGDTP</sequence>
<dbReference type="InterPro" id="IPR054417">
    <property type="entry name" value="U9-ORF"/>
</dbReference>
<reference evidence="3" key="2">
    <citation type="submission" date="2025-08" db="UniProtKB">
        <authorList>
            <consortium name="Ensembl"/>
        </authorList>
    </citation>
    <scope>IDENTIFICATION</scope>
    <source>
        <strain evidence="3">Brown Norway</strain>
    </source>
</reference>
<evidence type="ECO:0008006" key="5">
    <source>
        <dbReference type="Google" id="ProtNLM"/>
    </source>
</evidence>
<accession>A0ABK0LD41</accession>
<name>A0ABK0LD41_RAT</name>
<proteinExistence type="predicted"/>
<reference evidence="3" key="3">
    <citation type="submission" date="2025-09" db="UniProtKB">
        <authorList>
            <consortium name="Ensembl"/>
        </authorList>
    </citation>
    <scope>IDENTIFICATION</scope>
    <source>
        <strain evidence="3">Brown Norway</strain>
    </source>
</reference>
<gene>
    <name evidence="3" type="primary">LOC134481831</name>
</gene>
<reference evidence="3" key="1">
    <citation type="submission" date="2024-01" db="EMBL/GenBank/DDBJ databases">
        <title>GRCr8: a new rat reference genome assembly contstructed from accurate long reads and long range scaffolding.</title>
        <authorList>
            <person name="Doris P.A."/>
            <person name="Kalbfleisch T."/>
            <person name="Li K."/>
            <person name="Howe K."/>
            <person name="Wood J."/>
        </authorList>
    </citation>
    <scope>NUCLEOTIDE SEQUENCE [LARGE SCALE GENOMIC DNA]</scope>
    <source>
        <strain evidence="3">Brown Norway</strain>
    </source>
</reference>
<keyword evidence="4" id="KW-1185">Reference proteome</keyword>
<feature type="region of interest" description="Disordered" evidence="1">
    <location>
        <begin position="67"/>
        <end position="90"/>
    </location>
</feature>
<dbReference type="RefSeq" id="XP_063129883.1">
    <property type="nucleotide sequence ID" value="XM_063273813.1"/>
</dbReference>
<evidence type="ECO:0000313" key="3">
    <source>
        <dbReference type="Ensembl" id="ENSRNOP00000101227.1"/>
    </source>
</evidence>
<dbReference type="GeneTree" id="ENSGT00860000135999"/>
<dbReference type="Proteomes" id="UP000002494">
    <property type="component" value="Chromosome 14"/>
</dbReference>
<evidence type="ECO:0000256" key="2">
    <source>
        <dbReference type="SAM" id="SignalP"/>
    </source>
</evidence>
<dbReference type="Ensembl" id="ENSRNOT00000153745.1">
    <property type="protein sequence ID" value="ENSRNOP00000101227.1"/>
    <property type="gene ID" value="ENSRNOG00000090680.1"/>
</dbReference>
<dbReference type="GeneID" id="134481831"/>